<name>A0A3A5K4F3_9HYPH</name>
<proteinExistence type="predicted"/>
<dbReference type="OrthoDB" id="8101324at2"/>
<dbReference type="EMBL" id="QZWZ01000038">
    <property type="protein sequence ID" value="RJT30071.1"/>
    <property type="molecule type" value="Genomic_DNA"/>
</dbReference>
<comment type="caution">
    <text evidence="1">The sequence shown here is derived from an EMBL/GenBank/DDBJ whole genome shotgun (WGS) entry which is preliminary data.</text>
</comment>
<accession>A0A3A5K4F3</accession>
<dbReference type="Proteomes" id="UP000272706">
    <property type="component" value="Unassembled WGS sequence"/>
</dbReference>
<evidence type="ECO:0000313" key="1">
    <source>
        <dbReference type="EMBL" id="RJT30071.1"/>
    </source>
</evidence>
<evidence type="ECO:0000313" key="2">
    <source>
        <dbReference type="Proteomes" id="UP000272706"/>
    </source>
</evidence>
<organism evidence="1 2">
    <name type="scientific">Mesorhizobium waimense</name>
    <dbReference type="NCBI Taxonomy" id="1300307"/>
    <lineage>
        <taxon>Bacteria</taxon>
        <taxon>Pseudomonadati</taxon>
        <taxon>Pseudomonadota</taxon>
        <taxon>Alphaproteobacteria</taxon>
        <taxon>Hyphomicrobiales</taxon>
        <taxon>Phyllobacteriaceae</taxon>
        <taxon>Mesorhizobium</taxon>
    </lineage>
</organism>
<protein>
    <submittedName>
        <fullName evidence="1">Nodulation protein NopA</fullName>
    </submittedName>
</protein>
<gene>
    <name evidence="1" type="ORF">D3227_30920</name>
</gene>
<dbReference type="AlphaFoldDB" id="A0A3A5K4F3"/>
<keyword evidence="2" id="KW-1185">Reference proteome</keyword>
<reference evidence="1 2" key="1">
    <citation type="submission" date="2018-09" db="EMBL/GenBank/DDBJ databases">
        <title>Mesorhizobium carmichaelinearum sp. nov. isolated from Carmichaelinea spp. root nodules in New Zealand.</title>
        <authorList>
            <person name="De Meyer S.E."/>
        </authorList>
    </citation>
    <scope>NUCLEOTIDE SEQUENCE [LARGE SCALE GENOMIC DNA]</scope>
    <source>
        <strain evidence="1 2">ICMP19557</strain>
    </source>
</reference>
<sequence length="71" mass="7129">MSKIGTLASLGGAGAAAGADVASKAAGAAAFQQQIQELTAVSLEATARSIELRTVTTNLQTIKKAADERVQ</sequence>